<evidence type="ECO:0000256" key="1">
    <source>
        <dbReference type="SAM" id="MobiDB-lite"/>
    </source>
</evidence>
<proteinExistence type="predicted"/>
<dbReference type="KEGG" id="xdi:EZH22_25460"/>
<evidence type="ECO:0000313" key="3">
    <source>
        <dbReference type="EMBL" id="QRG09846.1"/>
    </source>
</evidence>
<dbReference type="Pfam" id="PF06568">
    <property type="entry name" value="YjiS-like"/>
    <property type="match status" value="1"/>
</dbReference>
<dbReference type="InterPro" id="IPR009506">
    <property type="entry name" value="YjiS-like"/>
</dbReference>
<name>A0A974PUS7_9HYPH</name>
<feature type="compositionally biased region" description="Low complexity" evidence="1">
    <location>
        <begin position="36"/>
        <end position="58"/>
    </location>
</feature>
<feature type="domain" description="YjiS-like" evidence="2">
    <location>
        <begin position="2"/>
        <end position="29"/>
    </location>
</feature>
<sequence>MLRRRVTEELASLSDRELSDIGISRSDIRRIAHDAAATSGTVATAAPEPAARRPSARPSRSDTGGPEAPVRAGAQARADPGSDADPPRQSSPTTR</sequence>
<evidence type="ECO:0000259" key="2">
    <source>
        <dbReference type="Pfam" id="PF06568"/>
    </source>
</evidence>
<feature type="region of interest" description="Disordered" evidence="1">
    <location>
        <begin position="36"/>
        <end position="95"/>
    </location>
</feature>
<reference evidence="3 4" key="1">
    <citation type="submission" date="2020-10" db="EMBL/GenBank/DDBJ databases">
        <title>Degradation of 1,4-Dioxane by Xanthobacter sp. YN2, via a Novel Group-2 Soluble Di-Iron Monooxygenase.</title>
        <authorList>
            <person name="Ma F."/>
            <person name="Wang Y."/>
            <person name="Yang J."/>
            <person name="Guo H."/>
            <person name="Su D."/>
            <person name="Yu L."/>
        </authorList>
    </citation>
    <scope>NUCLEOTIDE SEQUENCE [LARGE SCALE GENOMIC DNA]</scope>
    <source>
        <strain evidence="3 4">YN2</strain>
    </source>
</reference>
<gene>
    <name evidence="3" type="ORF">EZH22_25460</name>
</gene>
<keyword evidence="4" id="KW-1185">Reference proteome</keyword>
<accession>A0A974PUS7</accession>
<dbReference type="Proteomes" id="UP000596427">
    <property type="component" value="Chromosome"/>
</dbReference>
<organism evidence="3 4">
    <name type="scientific">Xanthobacter dioxanivorans</name>
    <dbReference type="NCBI Taxonomy" id="2528964"/>
    <lineage>
        <taxon>Bacteria</taxon>
        <taxon>Pseudomonadati</taxon>
        <taxon>Pseudomonadota</taxon>
        <taxon>Alphaproteobacteria</taxon>
        <taxon>Hyphomicrobiales</taxon>
        <taxon>Xanthobacteraceae</taxon>
        <taxon>Xanthobacter</taxon>
    </lineage>
</organism>
<dbReference type="AlphaFoldDB" id="A0A974PUS7"/>
<evidence type="ECO:0000313" key="4">
    <source>
        <dbReference type="Proteomes" id="UP000596427"/>
    </source>
</evidence>
<dbReference type="EMBL" id="CP063362">
    <property type="protein sequence ID" value="QRG09846.1"/>
    <property type="molecule type" value="Genomic_DNA"/>
</dbReference>
<protein>
    <submittedName>
        <fullName evidence="3">DUF1127 domain-containing protein</fullName>
    </submittedName>
</protein>